<sequence length="205" mass="22805">MLNLATATVVGWIRRRRTAVLYDMRPSQKVTQGRAQVNWGRRDDEESEDAQETYGTMQITRVGRPTVCVGSNERLSAALDDVIPIAQGMGADASALESCTSHMVWLGGQREKAVETRPGANMKVAAAWTLEEQTSPFFEHFLKECWPCEDPLLVFTRKTTVEGRRFKLLSGSHIAKRTLLSNTGLTTAVFCDEYGIAAKHDRKNG</sequence>
<reference evidence="1" key="1">
    <citation type="journal article" date="2013" name="Genetics">
        <title>The draft genome and transcriptome of Panagrellus redivivus are shaped by the harsh demands of a free-living lifestyle.</title>
        <authorList>
            <person name="Srinivasan J."/>
            <person name="Dillman A.R."/>
            <person name="Macchietto M.G."/>
            <person name="Heikkinen L."/>
            <person name="Lakso M."/>
            <person name="Fracchia K.M."/>
            <person name="Antoshechkin I."/>
            <person name="Mortazavi A."/>
            <person name="Wong G."/>
            <person name="Sternberg P.W."/>
        </authorList>
    </citation>
    <scope>NUCLEOTIDE SEQUENCE [LARGE SCALE GENOMIC DNA]</scope>
    <source>
        <strain evidence="1">MT8872</strain>
    </source>
</reference>
<dbReference type="AlphaFoldDB" id="A0A7E4VTN1"/>
<proteinExistence type="predicted"/>
<dbReference type="WBParaSite" id="Pan_g3159.t1">
    <property type="protein sequence ID" value="Pan_g3159.t1"/>
    <property type="gene ID" value="Pan_g3159"/>
</dbReference>
<accession>A0A7E4VTN1</accession>
<evidence type="ECO:0000313" key="1">
    <source>
        <dbReference type="Proteomes" id="UP000492821"/>
    </source>
</evidence>
<protein>
    <submittedName>
        <fullName evidence="2">Retrotransposon hot spot (RHS) protein</fullName>
    </submittedName>
</protein>
<dbReference type="Proteomes" id="UP000492821">
    <property type="component" value="Unassembled WGS sequence"/>
</dbReference>
<name>A0A7E4VTN1_PANRE</name>
<reference evidence="2" key="2">
    <citation type="submission" date="2020-10" db="UniProtKB">
        <authorList>
            <consortium name="WormBaseParasite"/>
        </authorList>
    </citation>
    <scope>IDENTIFICATION</scope>
</reference>
<keyword evidence="1" id="KW-1185">Reference proteome</keyword>
<evidence type="ECO:0000313" key="2">
    <source>
        <dbReference type="WBParaSite" id="Pan_g3159.t1"/>
    </source>
</evidence>
<organism evidence="1 2">
    <name type="scientific">Panagrellus redivivus</name>
    <name type="common">Microworm</name>
    <dbReference type="NCBI Taxonomy" id="6233"/>
    <lineage>
        <taxon>Eukaryota</taxon>
        <taxon>Metazoa</taxon>
        <taxon>Ecdysozoa</taxon>
        <taxon>Nematoda</taxon>
        <taxon>Chromadorea</taxon>
        <taxon>Rhabditida</taxon>
        <taxon>Tylenchina</taxon>
        <taxon>Panagrolaimomorpha</taxon>
        <taxon>Panagrolaimoidea</taxon>
        <taxon>Panagrolaimidae</taxon>
        <taxon>Panagrellus</taxon>
    </lineage>
</organism>